<dbReference type="RefSeq" id="WP_086603721.1">
    <property type="nucleotide sequence ID" value="NZ_NGFN01000219.1"/>
</dbReference>
<dbReference type="Proteomes" id="UP000195105">
    <property type="component" value="Unassembled WGS sequence"/>
</dbReference>
<dbReference type="InterPro" id="IPR001387">
    <property type="entry name" value="Cro/C1-type_HTH"/>
</dbReference>
<gene>
    <name evidence="2" type="ORF">CA983_28530</name>
</gene>
<feature type="domain" description="HTH cro/C1-type" evidence="1">
    <location>
        <begin position="17"/>
        <end position="71"/>
    </location>
</feature>
<protein>
    <recommendedName>
        <fullName evidence="1">HTH cro/C1-type domain-containing protein</fullName>
    </recommendedName>
</protein>
<organism evidence="2 3">
    <name type="scientific">Streptomyces swartbergensis</name>
    <dbReference type="NCBI Taxonomy" id="487165"/>
    <lineage>
        <taxon>Bacteria</taxon>
        <taxon>Bacillati</taxon>
        <taxon>Actinomycetota</taxon>
        <taxon>Actinomycetes</taxon>
        <taxon>Kitasatosporales</taxon>
        <taxon>Streptomycetaceae</taxon>
        <taxon>Streptomyces</taxon>
    </lineage>
</organism>
<dbReference type="InterPro" id="IPR043917">
    <property type="entry name" value="DUF5753"/>
</dbReference>
<dbReference type="Pfam" id="PF13560">
    <property type="entry name" value="HTH_31"/>
    <property type="match status" value="1"/>
</dbReference>
<reference evidence="2 3" key="1">
    <citation type="submission" date="2017-05" db="EMBL/GenBank/DDBJ databases">
        <title>Biotechnological potential of actinobacteria isolated from South African environments.</title>
        <authorList>
            <person name="Le Roes-Hill M."/>
            <person name="Prins A."/>
            <person name="Durrell K.A."/>
        </authorList>
    </citation>
    <scope>NUCLEOTIDE SEQUENCE [LARGE SCALE GENOMIC DNA]</scope>
    <source>
        <strain evidence="2 3">HMC13</strain>
    </source>
</reference>
<dbReference type="PROSITE" id="PS50943">
    <property type="entry name" value="HTH_CROC1"/>
    <property type="match status" value="1"/>
</dbReference>
<evidence type="ECO:0000259" key="1">
    <source>
        <dbReference type="PROSITE" id="PS50943"/>
    </source>
</evidence>
<evidence type="ECO:0000313" key="2">
    <source>
        <dbReference type="EMBL" id="OUC98955.1"/>
    </source>
</evidence>
<dbReference type="AlphaFoldDB" id="A0A243RUX0"/>
<dbReference type="Pfam" id="PF19054">
    <property type="entry name" value="DUF5753"/>
    <property type="match status" value="1"/>
</dbReference>
<dbReference type="GO" id="GO:0003677">
    <property type="term" value="F:DNA binding"/>
    <property type="evidence" value="ECO:0007669"/>
    <property type="project" value="InterPro"/>
</dbReference>
<proteinExistence type="predicted"/>
<dbReference type="SMART" id="SM00530">
    <property type="entry name" value="HTH_XRE"/>
    <property type="match status" value="1"/>
</dbReference>
<dbReference type="EMBL" id="NGFN01000219">
    <property type="protein sequence ID" value="OUC98955.1"/>
    <property type="molecule type" value="Genomic_DNA"/>
</dbReference>
<dbReference type="SUPFAM" id="SSF47413">
    <property type="entry name" value="lambda repressor-like DNA-binding domains"/>
    <property type="match status" value="1"/>
</dbReference>
<sequence>MPDADPMFYRQLLSTQLQEARKKAGHSQPDVARETGWSLSKVMRLESGRVKISITDLKALISFYGLPPESAAELRRAAEEARRQPWWYDYRLLLSEGFQSYLGYEASASVIRNFEALFVPGLLQTEPYARAILQQSVVPEKEELLDLRMKRQERMLGESSKTELRFLIDEAALRRIVGSPELMEAQIRHLEKVSTLDHVTIGVVPFTSGLYPLLRSPYVIFEFAKAGQERVVYLENPDGSVILNNKAIVGVQRSVEDYLEAFWEVENNYAQPIKDWRENNSQLAA</sequence>
<accession>A0A243RUX0</accession>
<keyword evidence="3" id="KW-1185">Reference proteome</keyword>
<evidence type="ECO:0000313" key="3">
    <source>
        <dbReference type="Proteomes" id="UP000195105"/>
    </source>
</evidence>
<dbReference type="InterPro" id="IPR010982">
    <property type="entry name" value="Lambda_DNA-bd_dom_sf"/>
</dbReference>
<dbReference type="Gene3D" id="1.10.260.40">
    <property type="entry name" value="lambda repressor-like DNA-binding domains"/>
    <property type="match status" value="1"/>
</dbReference>
<comment type="caution">
    <text evidence="2">The sequence shown here is derived from an EMBL/GenBank/DDBJ whole genome shotgun (WGS) entry which is preliminary data.</text>
</comment>
<name>A0A243RUX0_9ACTN</name>
<dbReference type="CDD" id="cd00093">
    <property type="entry name" value="HTH_XRE"/>
    <property type="match status" value="1"/>
</dbReference>